<dbReference type="EMBL" id="JAJEPU010000027">
    <property type="protein sequence ID" value="MCC2165163.1"/>
    <property type="molecule type" value="Genomic_DNA"/>
</dbReference>
<evidence type="ECO:0008006" key="3">
    <source>
        <dbReference type="Google" id="ProtNLM"/>
    </source>
</evidence>
<proteinExistence type="predicted"/>
<evidence type="ECO:0000313" key="1">
    <source>
        <dbReference type="EMBL" id="MCC2165163.1"/>
    </source>
</evidence>
<dbReference type="RefSeq" id="WP_308451548.1">
    <property type="nucleotide sequence ID" value="NZ_JAJEPU010000027.1"/>
</dbReference>
<dbReference type="AlphaFoldDB" id="A0AAE3ANW6"/>
<dbReference type="Proteomes" id="UP001198962">
    <property type="component" value="Unassembled WGS sequence"/>
</dbReference>
<gene>
    <name evidence="1" type="ORF">LKD32_09795</name>
</gene>
<accession>A0AAE3ANW6</accession>
<reference evidence="1" key="1">
    <citation type="submission" date="2021-10" db="EMBL/GenBank/DDBJ databases">
        <title>Anaerobic single-cell dispensing facilitates the cultivation of human gut bacteria.</title>
        <authorList>
            <person name="Afrizal A."/>
        </authorList>
    </citation>
    <scope>NUCLEOTIDE SEQUENCE</scope>
    <source>
        <strain evidence="1">CLA-AA-H274</strain>
    </source>
</reference>
<evidence type="ECO:0000313" key="2">
    <source>
        <dbReference type="Proteomes" id="UP001198962"/>
    </source>
</evidence>
<protein>
    <recommendedName>
        <fullName evidence="3">DUF4367 domain-containing protein</fullName>
    </recommendedName>
</protein>
<organism evidence="1 2">
    <name type="scientific">Brotaphodocola catenula</name>
    <dbReference type="NCBI Taxonomy" id="2885361"/>
    <lineage>
        <taxon>Bacteria</taxon>
        <taxon>Bacillati</taxon>
        <taxon>Bacillota</taxon>
        <taxon>Clostridia</taxon>
        <taxon>Lachnospirales</taxon>
        <taxon>Lachnospiraceae</taxon>
        <taxon>Brotaphodocola</taxon>
    </lineage>
</organism>
<keyword evidence="2" id="KW-1185">Reference proteome</keyword>
<sequence>MKMNKNVAKVANWNKNENKNLNANKNFGNRKIRTCLTTLGLLTLVLMSACARHETTTRAEKTSISAETSANETGQMTSMPNPFIDHTTLADAQNTAGFSFKIPDEIQSVSANVFRTLNKELIEVIYLKDYDANDANSDQTTASADDNTSEPSYTEIARIRKGLYNGKDISGDYTTYSETSTATIGTREITMKGDNGMVKTAIWTDGDYSYSISMNGISVDEISALIAEIE</sequence>
<name>A0AAE3ANW6_9FIRM</name>
<comment type="caution">
    <text evidence="1">The sequence shown here is derived from an EMBL/GenBank/DDBJ whole genome shotgun (WGS) entry which is preliminary data.</text>
</comment>